<evidence type="ECO:0000313" key="1">
    <source>
        <dbReference type="EMBL" id="CAB4003247.1"/>
    </source>
</evidence>
<protein>
    <submittedName>
        <fullName evidence="1">Uncharacterized protein</fullName>
    </submittedName>
</protein>
<dbReference type="OrthoDB" id="5978462at2759"/>
<keyword evidence="2" id="KW-1185">Reference proteome</keyword>
<organism evidence="1 2">
    <name type="scientific">Paramuricea clavata</name>
    <name type="common">Red gorgonian</name>
    <name type="synonym">Violescent sea-whip</name>
    <dbReference type="NCBI Taxonomy" id="317549"/>
    <lineage>
        <taxon>Eukaryota</taxon>
        <taxon>Metazoa</taxon>
        <taxon>Cnidaria</taxon>
        <taxon>Anthozoa</taxon>
        <taxon>Octocorallia</taxon>
        <taxon>Malacalcyonacea</taxon>
        <taxon>Plexauridae</taxon>
        <taxon>Paramuricea</taxon>
    </lineage>
</organism>
<proteinExistence type="predicted"/>
<comment type="caution">
    <text evidence="1">The sequence shown here is derived from an EMBL/GenBank/DDBJ whole genome shotgun (WGS) entry which is preliminary data.</text>
</comment>
<dbReference type="Proteomes" id="UP001152795">
    <property type="component" value="Unassembled WGS sequence"/>
</dbReference>
<dbReference type="EMBL" id="CACRXK020004577">
    <property type="protein sequence ID" value="CAB4003247.1"/>
    <property type="molecule type" value="Genomic_DNA"/>
</dbReference>
<name>A0A6S7HI53_PARCT</name>
<gene>
    <name evidence="1" type="ORF">PACLA_8A073342</name>
</gene>
<accession>A0A6S7HI53</accession>
<dbReference type="AlphaFoldDB" id="A0A6S7HI53"/>
<evidence type="ECO:0000313" key="2">
    <source>
        <dbReference type="Proteomes" id="UP001152795"/>
    </source>
</evidence>
<reference evidence="1" key="1">
    <citation type="submission" date="2020-04" db="EMBL/GenBank/DDBJ databases">
        <authorList>
            <person name="Alioto T."/>
            <person name="Alioto T."/>
            <person name="Gomez Garrido J."/>
        </authorList>
    </citation>
    <scope>NUCLEOTIDE SEQUENCE</scope>
    <source>
        <strain evidence="1">A484AB</strain>
    </source>
</reference>
<sequence>MADDVEVINIVLVNLQNAVHAIYSIYIPVIHAAIEEATDQREIIDEDELNALFACIRQLYALLSLIATCAQSILPRARTEQILNPDFVGSHFPGRDFCSELERCKHLFWSMIGESVESFRQLVHDMLPYVTLFTRGRQLRVRDNPFVLDVRNRILMVVIWLRMYPEVVMLSGLFMVSPTTVKREIRFLLPAMELF</sequence>